<evidence type="ECO:0000256" key="5">
    <source>
        <dbReference type="ARBA" id="ARBA00023136"/>
    </source>
</evidence>
<dbReference type="InterPro" id="IPR011989">
    <property type="entry name" value="ARM-like"/>
</dbReference>
<organism evidence="8">
    <name type="scientific">Ixodes ricinus</name>
    <name type="common">Common tick</name>
    <name type="synonym">Acarus ricinus</name>
    <dbReference type="NCBI Taxonomy" id="34613"/>
    <lineage>
        <taxon>Eukaryota</taxon>
        <taxon>Metazoa</taxon>
        <taxon>Ecdysozoa</taxon>
        <taxon>Arthropoda</taxon>
        <taxon>Chelicerata</taxon>
        <taxon>Arachnida</taxon>
        <taxon>Acari</taxon>
        <taxon>Parasitiformes</taxon>
        <taxon>Ixodida</taxon>
        <taxon>Ixodoidea</taxon>
        <taxon>Ixodidae</taxon>
        <taxon>Ixodinae</taxon>
        <taxon>Ixodes</taxon>
    </lineage>
</organism>
<evidence type="ECO:0000256" key="2">
    <source>
        <dbReference type="ARBA" id="ARBA00006613"/>
    </source>
</evidence>
<sequence>MQTEMSNLASLLDKACTVIDASNTKSVIRKVHLLLVKGCDLTPLTGRIVKFLSSQDILAKKVACLFISRLKHPQDVGLLAINSLLKDTRDPNPLYRGLALNTLFDVPSTMEQGVPRLVPALQDNSAYVRRAAVSCCGKLSGFYPTIVDELDLTDKLYAMIRDQDPIVVVQCLHILDEVLESEGGIMVNKKIAWYLLKQLPAFHSWGVIGVLECLKKYQPKTNEEALMIVNALDAYLTSNNVAVQLSAFALFRHTIRGRLDHLLREAIGQVWSKLSIHLSFSGQEMAWNILDWGEEFLLDYPEVFRPHYRLFYCRFSDSPALKRKKLAILRSLVDRENVSEAADEILGYCTDLDRDVCRSALRTLVSLANQHGVACEVVRSRVLPLLDVSDEVLVTEVLCALCALRFDQKSGSFQERILETVMQRKWSLTSVDAKCGVIDFISEHGQDFAPSVYILEDYAASIEEEDESVKQSLLGATVKMFFSRPSELQDLLGTVLTALCKDSNPFVRAQANWYYVALLNDVATSKQIVLGS</sequence>
<evidence type="ECO:0000313" key="8">
    <source>
        <dbReference type="EMBL" id="JAA68075.1"/>
    </source>
</evidence>
<dbReference type="InterPro" id="IPR002553">
    <property type="entry name" value="Clathrin/coatomer_adapt-like_N"/>
</dbReference>
<name>A0A0K8RAB0_IXORI</name>
<dbReference type="FunFam" id="1.25.10.10:FF:001580">
    <property type="entry name" value="AP complex subunit beta"/>
    <property type="match status" value="1"/>
</dbReference>
<proteinExistence type="evidence at transcript level"/>
<reference evidence="8" key="1">
    <citation type="submission" date="2012-12" db="EMBL/GenBank/DDBJ databases">
        <title>Identification and characterization of a phenylalanine ammonia-lyase gene family in Isatis indigotica Fort.</title>
        <authorList>
            <person name="Liu Q."/>
            <person name="Chen J."/>
            <person name="Zhou X."/>
            <person name="Di P."/>
            <person name="Xiao Y."/>
            <person name="Xuan H."/>
            <person name="Zhang L."/>
            <person name="Chen W."/>
        </authorList>
    </citation>
    <scope>NUCLEOTIDE SEQUENCE</scope>
    <source>
        <tissue evidence="8">Salivary gland</tissue>
    </source>
</reference>
<keyword evidence="3 6" id="KW-0813">Transport</keyword>
<dbReference type="PIRSF" id="PIRSF002291">
    <property type="entry name" value="AP_complex_beta"/>
    <property type="match status" value="1"/>
</dbReference>
<evidence type="ECO:0000256" key="4">
    <source>
        <dbReference type="ARBA" id="ARBA00022927"/>
    </source>
</evidence>
<keyword evidence="5 6" id="KW-0472">Membrane</keyword>
<protein>
    <recommendedName>
        <fullName evidence="6">AP complex subunit beta</fullName>
    </recommendedName>
</protein>
<dbReference type="InterPro" id="IPR016024">
    <property type="entry name" value="ARM-type_fold"/>
</dbReference>
<evidence type="ECO:0000259" key="7">
    <source>
        <dbReference type="Pfam" id="PF01602"/>
    </source>
</evidence>
<dbReference type="GO" id="GO:0030117">
    <property type="term" value="C:membrane coat"/>
    <property type="evidence" value="ECO:0007669"/>
    <property type="project" value="InterPro"/>
</dbReference>
<evidence type="ECO:0000256" key="1">
    <source>
        <dbReference type="ARBA" id="ARBA00004308"/>
    </source>
</evidence>
<feature type="domain" description="Clathrin/coatomer adaptor adaptin-like N-terminal" evidence="7">
    <location>
        <begin position="6"/>
        <end position="514"/>
    </location>
</feature>
<dbReference type="GO" id="GO:0006886">
    <property type="term" value="P:intracellular protein transport"/>
    <property type="evidence" value="ECO:0007669"/>
    <property type="project" value="InterPro"/>
</dbReference>
<dbReference type="PANTHER" id="PTHR11134">
    <property type="entry name" value="ADAPTOR COMPLEX SUBUNIT BETA FAMILY MEMBER"/>
    <property type="match status" value="1"/>
</dbReference>
<dbReference type="Gene3D" id="1.25.10.10">
    <property type="entry name" value="Leucine-rich Repeat Variant"/>
    <property type="match status" value="1"/>
</dbReference>
<keyword evidence="4 6" id="KW-0653">Protein transport</keyword>
<evidence type="ECO:0000256" key="6">
    <source>
        <dbReference type="PIRNR" id="PIRNR002291"/>
    </source>
</evidence>
<comment type="similarity">
    <text evidence="2 6">Belongs to the adaptor complexes large subunit family.</text>
</comment>
<dbReference type="InterPro" id="IPR026739">
    <property type="entry name" value="AP_beta"/>
</dbReference>
<dbReference type="AlphaFoldDB" id="A0A0K8RAB0"/>
<evidence type="ECO:0000256" key="3">
    <source>
        <dbReference type="ARBA" id="ARBA00022448"/>
    </source>
</evidence>
<dbReference type="GO" id="GO:0030276">
    <property type="term" value="F:clathrin binding"/>
    <property type="evidence" value="ECO:0007669"/>
    <property type="project" value="InterPro"/>
</dbReference>
<comment type="subcellular location">
    <subcellularLocation>
        <location evidence="1">Endomembrane system</location>
    </subcellularLocation>
</comment>
<dbReference type="GO" id="GO:0012505">
    <property type="term" value="C:endomembrane system"/>
    <property type="evidence" value="ECO:0007669"/>
    <property type="project" value="UniProtKB-SubCell"/>
</dbReference>
<dbReference type="Pfam" id="PF01602">
    <property type="entry name" value="Adaptin_N"/>
    <property type="match status" value="1"/>
</dbReference>
<dbReference type="InterPro" id="IPR016342">
    <property type="entry name" value="AP_complex_bsu_1_2_4"/>
</dbReference>
<dbReference type="EMBL" id="GADI01005733">
    <property type="protein sequence ID" value="JAA68075.1"/>
    <property type="molecule type" value="mRNA"/>
</dbReference>
<dbReference type="SUPFAM" id="SSF48371">
    <property type="entry name" value="ARM repeat"/>
    <property type="match status" value="1"/>
</dbReference>
<dbReference type="GO" id="GO:0016192">
    <property type="term" value="P:vesicle-mediated transport"/>
    <property type="evidence" value="ECO:0007669"/>
    <property type="project" value="InterPro"/>
</dbReference>
<accession>A0A0K8RAB0</accession>